<sequence>MNPATDMATRLSDLRLQKGKAEGRRITQQEVADIVGIGRSTLASYEKGHDKPGRETMIALAQYYGVSVDFVAGTSPVNSDLSPQTVEDPDELALLNLWRTLNQDERNLLLMLFGKAIRPNSTKNSA</sequence>
<comment type="caution">
    <text evidence="3">The sequence shown here is derived from an EMBL/GenBank/DDBJ whole genome shotgun (WGS) entry which is preliminary data.</text>
</comment>
<evidence type="ECO:0000259" key="2">
    <source>
        <dbReference type="PROSITE" id="PS50943"/>
    </source>
</evidence>
<dbReference type="CDD" id="cd00093">
    <property type="entry name" value="HTH_XRE"/>
    <property type="match status" value="1"/>
</dbReference>
<dbReference type="Proteomes" id="UP000248257">
    <property type="component" value="Unassembled WGS sequence"/>
</dbReference>
<organism evidence="3 4">
    <name type="scientific">Komagataeibacter xylinus</name>
    <name type="common">Gluconacetobacter xylinus</name>
    <dbReference type="NCBI Taxonomy" id="28448"/>
    <lineage>
        <taxon>Bacteria</taxon>
        <taxon>Pseudomonadati</taxon>
        <taxon>Pseudomonadota</taxon>
        <taxon>Alphaproteobacteria</taxon>
        <taxon>Acetobacterales</taxon>
        <taxon>Acetobacteraceae</taxon>
        <taxon>Komagataeibacter</taxon>
    </lineage>
</organism>
<dbReference type="GO" id="GO:0003677">
    <property type="term" value="F:DNA binding"/>
    <property type="evidence" value="ECO:0007669"/>
    <property type="project" value="UniProtKB-KW"/>
</dbReference>
<dbReference type="STRING" id="1220579.GCA_001571345_03215"/>
<dbReference type="InterPro" id="IPR001387">
    <property type="entry name" value="Cro/C1-type_HTH"/>
</dbReference>
<evidence type="ECO:0000313" key="3">
    <source>
        <dbReference type="EMBL" id="PYD55559.1"/>
    </source>
</evidence>
<name>A0A318PEG2_KOMXY</name>
<dbReference type="OrthoDB" id="7278583at2"/>
<dbReference type="InterPro" id="IPR010982">
    <property type="entry name" value="Lambda_DNA-bd_dom_sf"/>
</dbReference>
<dbReference type="PANTHER" id="PTHR46558:SF11">
    <property type="entry name" value="HTH-TYPE TRANSCRIPTIONAL REGULATOR XRE"/>
    <property type="match status" value="1"/>
</dbReference>
<dbReference type="AlphaFoldDB" id="A0A318PEG2"/>
<feature type="domain" description="HTH cro/C1-type" evidence="2">
    <location>
        <begin position="24"/>
        <end position="71"/>
    </location>
</feature>
<dbReference type="Pfam" id="PF01381">
    <property type="entry name" value="HTH_3"/>
    <property type="match status" value="1"/>
</dbReference>
<dbReference type="SUPFAM" id="SSF47413">
    <property type="entry name" value="lambda repressor-like DNA-binding domains"/>
    <property type="match status" value="1"/>
</dbReference>
<dbReference type="PANTHER" id="PTHR46558">
    <property type="entry name" value="TRACRIPTIONAL REGULATORY PROTEIN-RELATED-RELATED"/>
    <property type="match status" value="1"/>
</dbReference>
<protein>
    <recommendedName>
        <fullName evidence="2">HTH cro/C1-type domain-containing protein</fullName>
    </recommendedName>
</protein>
<dbReference type="Gene3D" id="1.10.260.40">
    <property type="entry name" value="lambda repressor-like DNA-binding domains"/>
    <property type="match status" value="1"/>
</dbReference>
<evidence type="ECO:0000256" key="1">
    <source>
        <dbReference type="ARBA" id="ARBA00023125"/>
    </source>
</evidence>
<dbReference type="SMART" id="SM00530">
    <property type="entry name" value="HTH_XRE"/>
    <property type="match status" value="1"/>
</dbReference>
<dbReference type="PROSITE" id="PS50943">
    <property type="entry name" value="HTH_CROC1"/>
    <property type="match status" value="1"/>
</dbReference>
<dbReference type="EMBL" id="NKUC01000067">
    <property type="protein sequence ID" value="PYD55559.1"/>
    <property type="molecule type" value="Genomic_DNA"/>
</dbReference>
<accession>A0A318PEG2</accession>
<gene>
    <name evidence="3" type="ORF">CFR75_15780</name>
</gene>
<proteinExistence type="predicted"/>
<dbReference type="RefSeq" id="WP_082770931.1">
    <property type="nucleotide sequence ID" value="NZ_CBCRXN010000093.1"/>
</dbReference>
<keyword evidence="1" id="KW-0238">DNA-binding</keyword>
<evidence type="ECO:0000313" key="4">
    <source>
        <dbReference type="Proteomes" id="UP000248257"/>
    </source>
</evidence>
<keyword evidence="4" id="KW-1185">Reference proteome</keyword>
<reference evidence="3 4" key="1">
    <citation type="submission" date="2017-07" db="EMBL/GenBank/DDBJ databases">
        <title>A draft genome sequence of Komagataeibacter xylinus LMG 1515.</title>
        <authorList>
            <person name="Skraban J."/>
            <person name="Cleenwerck I."/>
            <person name="Vandamme P."/>
            <person name="Trcek J."/>
        </authorList>
    </citation>
    <scope>NUCLEOTIDE SEQUENCE [LARGE SCALE GENOMIC DNA]</scope>
    <source>
        <strain evidence="3 4">LMG 1515</strain>
    </source>
</reference>